<dbReference type="PANTHER" id="PTHR43673">
    <property type="entry name" value="NAD(P)H NITROREDUCTASE YDGI-RELATED"/>
    <property type="match status" value="1"/>
</dbReference>
<dbReference type="PANTHER" id="PTHR43673:SF2">
    <property type="entry name" value="NITROREDUCTASE"/>
    <property type="match status" value="1"/>
</dbReference>
<keyword evidence="9" id="KW-1185">Reference proteome</keyword>
<evidence type="ECO:0000256" key="2">
    <source>
        <dbReference type="ARBA" id="ARBA00007118"/>
    </source>
</evidence>
<protein>
    <submittedName>
        <fullName evidence="8">Nitroreductase</fullName>
    </submittedName>
</protein>
<evidence type="ECO:0000313" key="8">
    <source>
        <dbReference type="EMBL" id="SDD97070.1"/>
    </source>
</evidence>
<dbReference type="OrthoDB" id="9809288at2"/>
<gene>
    <name evidence="8" type="ORF">SAMN04487996_1036</name>
</gene>
<keyword evidence="6" id="KW-0560">Oxidoreductase</keyword>
<dbReference type="EMBL" id="FNAN01000003">
    <property type="protein sequence ID" value="SDD97070.1"/>
    <property type="molecule type" value="Genomic_DNA"/>
</dbReference>
<dbReference type="STRING" id="659014.SAMN04487996_1036"/>
<evidence type="ECO:0000256" key="1">
    <source>
        <dbReference type="ARBA" id="ARBA00001917"/>
    </source>
</evidence>
<organism evidence="8 9">
    <name type="scientific">Dyadobacter soli</name>
    <dbReference type="NCBI Taxonomy" id="659014"/>
    <lineage>
        <taxon>Bacteria</taxon>
        <taxon>Pseudomonadati</taxon>
        <taxon>Bacteroidota</taxon>
        <taxon>Cytophagia</taxon>
        <taxon>Cytophagales</taxon>
        <taxon>Spirosomataceae</taxon>
        <taxon>Dyadobacter</taxon>
    </lineage>
</organism>
<evidence type="ECO:0000313" key="9">
    <source>
        <dbReference type="Proteomes" id="UP000198748"/>
    </source>
</evidence>
<comment type="cofactor">
    <cofactor evidence="1">
        <name>FMN</name>
        <dbReference type="ChEBI" id="CHEBI:58210"/>
    </cofactor>
</comment>
<dbReference type="RefSeq" id="WP_090147151.1">
    <property type="nucleotide sequence ID" value="NZ_FNAN01000003.1"/>
</dbReference>
<evidence type="ECO:0000259" key="7">
    <source>
        <dbReference type="Pfam" id="PF00881"/>
    </source>
</evidence>
<dbReference type="Gene3D" id="3.40.109.10">
    <property type="entry name" value="NADH Oxidase"/>
    <property type="match status" value="1"/>
</dbReference>
<dbReference type="InterPro" id="IPR033878">
    <property type="entry name" value="NfsB-like"/>
</dbReference>
<proteinExistence type="inferred from homology"/>
<accession>A0A1G6Z367</accession>
<evidence type="ECO:0000256" key="5">
    <source>
        <dbReference type="ARBA" id="ARBA00022857"/>
    </source>
</evidence>
<dbReference type="InterPro" id="IPR029479">
    <property type="entry name" value="Nitroreductase"/>
</dbReference>
<name>A0A1G6Z367_9BACT</name>
<dbReference type="SUPFAM" id="SSF55469">
    <property type="entry name" value="FMN-dependent nitroreductase-like"/>
    <property type="match status" value="1"/>
</dbReference>
<dbReference type="CDD" id="cd02149">
    <property type="entry name" value="NfsB-like"/>
    <property type="match status" value="1"/>
</dbReference>
<comment type="similarity">
    <text evidence="2">Belongs to the nitroreductase family.</text>
</comment>
<keyword evidence="4" id="KW-0288">FMN</keyword>
<dbReference type="InterPro" id="IPR000415">
    <property type="entry name" value="Nitroreductase-like"/>
</dbReference>
<keyword evidence="3" id="KW-0285">Flavoprotein</keyword>
<evidence type="ECO:0000256" key="3">
    <source>
        <dbReference type="ARBA" id="ARBA00022630"/>
    </source>
</evidence>
<evidence type="ECO:0000256" key="4">
    <source>
        <dbReference type="ARBA" id="ARBA00022643"/>
    </source>
</evidence>
<dbReference type="GO" id="GO:0016491">
    <property type="term" value="F:oxidoreductase activity"/>
    <property type="evidence" value="ECO:0007669"/>
    <property type="project" value="UniProtKB-KW"/>
</dbReference>
<dbReference type="Proteomes" id="UP000198748">
    <property type="component" value="Unassembled WGS sequence"/>
</dbReference>
<dbReference type="Pfam" id="PF00881">
    <property type="entry name" value="Nitroreductase"/>
    <property type="match status" value="1"/>
</dbReference>
<sequence length="211" mass="23474">MSELIKKLNWRYATKRMNGQAIPQEKLDNILEAIKLAPSSVGLQPYNVIVVEDKELKDKIFSEAAPRQLQIPDASHLLVFAAWEKLTSQHVDDFIQLIASTRNVSLESLAGYHSSINGGILSRSEEVNFDWAARQAYIALGHGLVAAATEEVDATPMEGFDAAKLDEILGLQEKGLRSVVILTLGYRDHEKDPLANAKKVRRAHEELFISI</sequence>
<reference evidence="9" key="1">
    <citation type="submission" date="2016-10" db="EMBL/GenBank/DDBJ databases">
        <authorList>
            <person name="Varghese N."/>
            <person name="Submissions S."/>
        </authorList>
    </citation>
    <scope>NUCLEOTIDE SEQUENCE [LARGE SCALE GENOMIC DNA]</scope>
    <source>
        <strain evidence="9">DSM 25329</strain>
    </source>
</reference>
<evidence type="ECO:0000256" key="6">
    <source>
        <dbReference type="ARBA" id="ARBA00023002"/>
    </source>
</evidence>
<feature type="domain" description="Nitroreductase" evidence="7">
    <location>
        <begin position="10"/>
        <end position="186"/>
    </location>
</feature>
<keyword evidence="5" id="KW-0521">NADP</keyword>
<dbReference type="AlphaFoldDB" id="A0A1G6Z367"/>